<feature type="domain" description="Histidine kinase" evidence="9">
    <location>
        <begin position="221"/>
        <end position="420"/>
    </location>
</feature>
<dbReference type="PROSITE" id="PS50109">
    <property type="entry name" value="HIS_KIN"/>
    <property type="match status" value="1"/>
</dbReference>
<comment type="catalytic activity">
    <reaction evidence="1">
        <text>ATP + protein L-histidine = ADP + protein N-phospho-L-histidine.</text>
        <dbReference type="EC" id="2.7.13.3"/>
    </reaction>
</comment>
<sequence>MDNSEHLKEFILTFIEEAKDTLELWEKTCLELEKNPNPESIKNLFRFAHNLKGSSRSVNLNAFGTFIHKIEDLITLLRDEKIQYHSSFITLFLKCHSIMDNWCDQFANDLNYIPNEVFEIENEINQYLSIIEKPELKETEGFSIFNYKDNFVKDKEESKDDKLTTSKSQQKVDTIRIPSNKIDIMIHYISELCSHHAIISHCSSIGKYNNKSFINSVQICEKIIKELQSNVFALRMLPLTSLFQRLERTAKSLAMQQNKDLEIITDGDFVELDKNIIEKIIDPLVHVIRNAVDHGIESSQERLEKNKTVKSSIKLEAKQNVSHVVITISDDGKGINPKIIFQKAVQKNLIAEKTKLNEQEIYQLLFLPGFSTAEKITEVSGRGVGLDVVKQVLDEIGGYVNIQSQINFGSRFEFHLPANLSIIDVLTIKVDNLNYVIPISEISEVLDLSKIKYEKVTNSEKVALLRNNTVIIKELSQYLKNTDKNKSSLIKNAIALIVEDNHFYYAFEIEELIGIESVVFRKKSDKFNVIKYYSGSTVLPNGEPAFILSLKELINQIIIPKNKELDSNLLEGRL</sequence>
<dbReference type="Pfam" id="PF01627">
    <property type="entry name" value="Hpt"/>
    <property type="match status" value="1"/>
</dbReference>
<dbReference type="EC" id="2.7.13.3" evidence="2"/>
<dbReference type="PANTHER" id="PTHR43395:SF10">
    <property type="entry name" value="CHEMOTAXIS PROTEIN CHEA"/>
    <property type="match status" value="1"/>
</dbReference>
<dbReference type="SUPFAM" id="SSF47226">
    <property type="entry name" value="Histidine-containing phosphotransfer domain, HPT domain"/>
    <property type="match status" value="1"/>
</dbReference>
<dbReference type="Gene3D" id="1.20.120.160">
    <property type="entry name" value="HPT domain"/>
    <property type="match status" value="1"/>
</dbReference>
<dbReference type="SMART" id="SM00387">
    <property type="entry name" value="HATPase_c"/>
    <property type="match status" value="1"/>
</dbReference>
<organism evidence="12 13">
    <name type="scientific">Silvanigrella paludirubra</name>
    <dbReference type="NCBI Taxonomy" id="2499159"/>
    <lineage>
        <taxon>Bacteria</taxon>
        <taxon>Pseudomonadati</taxon>
        <taxon>Bdellovibrionota</taxon>
        <taxon>Oligoflexia</taxon>
        <taxon>Silvanigrellales</taxon>
        <taxon>Silvanigrellaceae</taxon>
        <taxon>Silvanigrella</taxon>
    </lineage>
</organism>
<dbReference type="Pfam" id="PF01584">
    <property type="entry name" value="CheW"/>
    <property type="match status" value="1"/>
</dbReference>
<keyword evidence="4" id="KW-0808">Transferase</keyword>
<dbReference type="EMBL" id="WFLM01000002">
    <property type="protein sequence ID" value="KAB8039636.1"/>
    <property type="molecule type" value="Genomic_DNA"/>
</dbReference>
<keyword evidence="5" id="KW-0547">Nucleotide-binding</keyword>
<dbReference type="PROSITE" id="PS50851">
    <property type="entry name" value="CHEW"/>
    <property type="match status" value="1"/>
</dbReference>
<evidence type="ECO:0000256" key="7">
    <source>
        <dbReference type="ARBA" id="ARBA00035100"/>
    </source>
</evidence>
<keyword evidence="3 8" id="KW-0597">Phosphoprotein</keyword>
<keyword evidence="6" id="KW-0418">Kinase</keyword>
<dbReference type="InterPro" id="IPR036097">
    <property type="entry name" value="HisK_dim/P_sf"/>
</dbReference>
<feature type="modified residue" description="Phosphohistidine" evidence="8">
    <location>
        <position position="49"/>
    </location>
</feature>
<dbReference type="InterPro" id="IPR036641">
    <property type="entry name" value="HPT_dom_sf"/>
</dbReference>
<dbReference type="SMART" id="SM00260">
    <property type="entry name" value="CheW"/>
    <property type="match status" value="1"/>
</dbReference>
<dbReference type="FunFam" id="3.30.565.10:FF:000016">
    <property type="entry name" value="Chemotaxis protein CheA, putative"/>
    <property type="match status" value="1"/>
</dbReference>
<evidence type="ECO:0000313" key="12">
    <source>
        <dbReference type="EMBL" id="KAB8039636.1"/>
    </source>
</evidence>
<dbReference type="RefSeq" id="WP_153418970.1">
    <property type="nucleotide sequence ID" value="NZ_WFLM01000002.1"/>
</dbReference>
<dbReference type="InterPro" id="IPR002545">
    <property type="entry name" value="CheW-lke_dom"/>
</dbReference>
<dbReference type="InterPro" id="IPR036061">
    <property type="entry name" value="CheW-like_dom_sf"/>
</dbReference>
<dbReference type="PANTHER" id="PTHR43395">
    <property type="entry name" value="SENSOR HISTIDINE KINASE CHEA"/>
    <property type="match status" value="1"/>
</dbReference>
<dbReference type="SUPFAM" id="SSF50341">
    <property type="entry name" value="CheW-like"/>
    <property type="match status" value="1"/>
</dbReference>
<evidence type="ECO:0000256" key="3">
    <source>
        <dbReference type="ARBA" id="ARBA00022553"/>
    </source>
</evidence>
<reference evidence="12 13" key="1">
    <citation type="submission" date="2019-10" db="EMBL/GenBank/DDBJ databases">
        <title>New species of Slilvanegrellaceae.</title>
        <authorList>
            <person name="Pitt A."/>
            <person name="Hahn M.W."/>
        </authorList>
    </citation>
    <scope>NUCLEOTIDE SEQUENCE [LARGE SCALE GENOMIC DNA]</scope>
    <source>
        <strain evidence="12 13">SP-Ram-0.45-NSY-1</strain>
    </source>
</reference>
<accession>A0A6N6VXZ0</accession>
<dbReference type="Gene3D" id="2.30.30.40">
    <property type="entry name" value="SH3 Domains"/>
    <property type="match status" value="1"/>
</dbReference>
<protein>
    <recommendedName>
        <fullName evidence="2">histidine kinase</fullName>
        <ecNumber evidence="2">2.7.13.3</ecNumber>
    </recommendedName>
</protein>
<dbReference type="SUPFAM" id="SSF47384">
    <property type="entry name" value="Homodimeric domain of signal transducing histidine kinase"/>
    <property type="match status" value="1"/>
</dbReference>
<gene>
    <name evidence="12" type="ORF">GCL60_05085</name>
</gene>
<dbReference type="OrthoDB" id="5289430at2"/>
<dbReference type="GO" id="GO:0006935">
    <property type="term" value="P:chemotaxis"/>
    <property type="evidence" value="ECO:0007669"/>
    <property type="project" value="InterPro"/>
</dbReference>
<dbReference type="InterPro" id="IPR005467">
    <property type="entry name" value="His_kinase_dom"/>
</dbReference>
<dbReference type="SUPFAM" id="SSF55874">
    <property type="entry name" value="ATPase domain of HSP90 chaperone/DNA topoisomerase II/histidine kinase"/>
    <property type="match status" value="1"/>
</dbReference>
<dbReference type="Gene3D" id="3.30.565.10">
    <property type="entry name" value="Histidine kinase-like ATPase, C-terminal domain"/>
    <property type="match status" value="1"/>
</dbReference>
<comment type="function">
    <text evidence="7">Involved in the transmission of sensory signals from the chemoreceptors to the flagellar motors. CheA is autophosphorylated; it can transfer its phosphate group to either CheB or CheY.</text>
</comment>
<dbReference type="InterPro" id="IPR036890">
    <property type="entry name" value="HATPase_C_sf"/>
</dbReference>
<comment type="caution">
    <text evidence="12">The sequence shown here is derived from an EMBL/GenBank/DDBJ whole genome shotgun (WGS) entry which is preliminary data.</text>
</comment>
<dbReference type="PRINTS" id="PR00344">
    <property type="entry name" value="BCTRLSENSOR"/>
</dbReference>
<dbReference type="AlphaFoldDB" id="A0A6N6VXZ0"/>
<dbReference type="PROSITE" id="PS50894">
    <property type="entry name" value="HPT"/>
    <property type="match status" value="1"/>
</dbReference>
<evidence type="ECO:0000256" key="4">
    <source>
        <dbReference type="ARBA" id="ARBA00022679"/>
    </source>
</evidence>
<dbReference type="InterPro" id="IPR004358">
    <property type="entry name" value="Sig_transdc_His_kin-like_C"/>
</dbReference>
<feature type="domain" description="CheW-like" evidence="10">
    <location>
        <begin position="422"/>
        <end position="559"/>
    </location>
</feature>
<dbReference type="InterPro" id="IPR008207">
    <property type="entry name" value="Sig_transdc_His_kin_Hpt_dom"/>
</dbReference>
<evidence type="ECO:0000256" key="2">
    <source>
        <dbReference type="ARBA" id="ARBA00012438"/>
    </source>
</evidence>
<dbReference type="GO" id="GO:0000155">
    <property type="term" value="F:phosphorelay sensor kinase activity"/>
    <property type="evidence" value="ECO:0007669"/>
    <property type="project" value="InterPro"/>
</dbReference>
<evidence type="ECO:0000259" key="9">
    <source>
        <dbReference type="PROSITE" id="PS50109"/>
    </source>
</evidence>
<evidence type="ECO:0000256" key="5">
    <source>
        <dbReference type="ARBA" id="ARBA00022741"/>
    </source>
</evidence>
<evidence type="ECO:0000259" key="10">
    <source>
        <dbReference type="PROSITE" id="PS50851"/>
    </source>
</evidence>
<dbReference type="Pfam" id="PF02518">
    <property type="entry name" value="HATPase_c"/>
    <property type="match status" value="1"/>
</dbReference>
<dbReference type="SMART" id="SM00073">
    <property type="entry name" value="HPT"/>
    <property type="match status" value="1"/>
</dbReference>
<name>A0A6N6VXZ0_9BACT</name>
<proteinExistence type="predicted"/>
<evidence type="ECO:0000256" key="6">
    <source>
        <dbReference type="ARBA" id="ARBA00022777"/>
    </source>
</evidence>
<feature type="domain" description="HPt" evidence="11">
    <location>
        <begin position="3"/>
        <end position="106"/>
    </location>
</feature>
<dbReference type="InterPro" id="IPR051315">
    <property type="entry name" value="Bact_Chemotaxis_CheA"/>
</dbReference>
<dbReference type="Proteomes" id="UP000437748">
    <property type="component" value="Unassembled WGS sequence"/>
</dbReference>
<dbReference type="CDD" id="cd00088">
    <property type="entry name" value="HPT"/>
    <property type="match status" value="1"/>
</dbReference>
<evidence type="ECO:0000256" key="1">
    <source>
        <dbReference type="ARBA" id="ARBA00000085"/>
    </source>
</evidence>
<evidence type="ECO:0000259" key="11">
    <source>
        <dbReference type="PROSITE" id="PS50894"/>
    </source>
</evidence>
<keyword evidence="13" id="KW-1185">Reference proteome</keyword>
<evidence type="ECO:0000256" key="8">
    <source>
        <dbReference type="PROSITE-ProRule" id="PRU00110"/>
    </source>
</evidence>
<evidence type="ECO:0000313" key="13">
    <source>
        <dbReference type="Proteomes" id="UP000437748"/>
    </source>
</evidence>
<dbReference type="InterPro" id="IPR003594">
    <property type="entry name" value="HATPase_dom"/>
</dbReference>